<organism evidence="1 2">
    <name type="scientific">Calothrix parasitica NIES-267</name>
    <dbReference type="NCBI Taxonomy" id="1973488"/>
    <lineage>
        <taxon>Bacteria</taxon>
        <taxon>Bacillati</taxon>
        <taxon>Cyanobacteriota</taxon>
        <taxon>Cyanophyceae</taxon>
        <taxon>Nostocales</taxon>
        <taxon>Calotrichaceae</taxon>
        <taxon>Calothrix</taxon>
    </lineage>
</organism>
<sequence length="378" mass="44568">MPITAYSQRFQRELDAVQWLDLSKYDLQSDPNLKNLPQELRDESSVDLTCPQCGAKDCVIVSASKSKKTKKDLRQPHFRFSNHHPLCDYHIDSNHTSKIDFAKKGNSRIIETEKIRELVANGIELKIISQSLIKEMRRYFFETKVKYHFTLDVSQTAFGWYLQLTDLCHLSNKEIIFNPIHANFPKFDWNNAIKVQFVQENYNLINMCCSKESNYHTKIYDRALKSIKQYQNKPVFDVTKLEEQYKKTINLALFIERNLKIFKPKRYSFTHYLYKLKYISEIRIVLAFAALLLYVSDWNIETAIIKLEQIVNFCGPYNINPGNVIGLNPFHDFEAWAIVMKAREAAQNSPNGFDYNAQIKEIENRLREEYEKWKDSKN</sequence>
<proteinExistence type="predicted"/>
<geneLocation type="plasmid" evidence="2">
    <name>Plasmid2 dna</name>
</geneLocation>
<dbReference type="AlphaFoldDB" id="A0A1Z4M319"/>
<dbReference type="Proteomes" id="UP000218418">
    <property type="component" value="Plasmid plasmid2"/>
</dbReference>
<keyword evidence="2" id="KW-1185">Reference proteome</keyword>
<protein>
    <submittedName>
        <fullName evidence="1">Uncharacterized protein</fullName>
    </submittedName>
</protein>
<keyword evidence="1" id="KW-0614">Plasmid</keyword>
<evidence type="ECO:0000313" key="1">
    <source>
        <dbReference type="EMBL" id="BAY87872.1"/>
    </source>
</evidence>
<evidence type="ECO:0000313" key="2">
    <source>
        <dbReference type="Proteomes" id="UP000218418"/>
    </source>
</evidence>
<reference evidence="1 2" key="1">
    <citation type="submission" date="2017-06" db="EMBL/GenBank/DDBJ databases">
        <title>Genome sequencing of cyanobaciteial culture collection at National Institute for Environmental Studies (NIES).</title>
        <authorList>
            <person name="Hirose Y."/>
            <person name="Shimura Y."/>
            <person name="Fujisawa T."/>
            <person name="Nakamura Y."/>
            <person name="Kawachi M."/>
        </authorList>
    </citation>
    <scope>NUCLEOTIDE SEQUENCE [LARGE SCALE GENOMIC DNA]</scope>
    <source>
        <strain evidence="1 2">NIES-267</strain>
        <plasmid evidence="2">Plasmid2 dna</plasmid>
    </source>
</reference>
<accession>A0A1Z4M319</accession>
<name>A0A1Z4M319_9CYAN</name>
<dbReference type="EMBL" id="AP018229">
    <property type="protein sequence ID" value="BAY87872.1"/>
    <property type="molecule type" value="Genomic_DNA"/>
</dbReference>
<dbReference type="OrthoDB" id="9017863at2"/>
<gene>
    <name evidence="1" type="ORF">NIES267_73960</name>
</gene>